<accession>A0AAD8MSC4</accession>
<organism evidence="1 2">
    <name type="scientific">Heracleum sosnowskyi</name>
    <dbReference type="NCBI Taxonomy" id="360622"/>
    <lineage>
        <taxon>Eukaryota</taxon>
        <taxon>Viridiplantae</taxon>
        <taxon>Streptophyta</taxon>
        <taxon>Embryophyta</taxon>
        <taxon>Tracheophyta</taxon>
        <taxon>Spermatophyta</taxon>
        <taxon>Magnoliopsida</taxon>
        <taxon>eudicotyledons</taxon>
        <taxon>Gunneridae</taxon>
        <taxon>Pentapetalae</taxon>
        <taxon>asterids</taxon>
        <taxon>campanulids</taxon>
        <taxon>Apiales</taxon>
        <taxon>Apiaceae</taxon>
        <taxon>Apioideae</taxon>
        <taxon>apioid superclade</taxon>
        <taxon>Tordylieae</taxon>
        <taxon>Tordyliinae</taxon>
        <taxon>Heracleum</taxon>
    </lineage>
</organism>
<evidence type="ECO:0000313" key="2">
    <source>
        <dbReference type="Proteomes" id="UP001237642"/>
    </source>
</evidence>
<sequence length="107" mass="12249">MKLPLNEDRAVQAAAIREVFTMFFWNEIPVEITKVTRLEELLSYLKSKGMLGHENVHTEKQDGHNIIHELGGPLSRVNSWIATLILSPFTPLLFLSPDRYRIYGAIT</sequence>
<gene>
    <name evidence="1" type="ORF">POM88_019953</name>
</gene>
<reference evidence="1" key="1">
    <citation type="submission" date="2023-02" db="EMBL/GenBank/DDBJ databases">
        <title>Genome of toxic invasive species Heracleum sosnowskyi carries increased number of genes despite the absence of recent whole-genome duplications.</title>
        <authorList>
            <person name="Schelkunov M."/>
            <person name="Shtratnikova V."/>
            <person name="Makarenko M."/>
            <person name="Klepikova A."/>
            <person name="Omelchenko D."/>
            <person name="Novikova G."/>
            <person name="Obukhova E."/>
            <person name="Bogdanov V."/>
            <person name="Penin A."/>
            <person name="Logacheva M."/>
        </authorList>
    </citation>
    <scope>NUCLEOTIDE SEQUENCE</scope>
    <source>
        <strain evidence="1">Hsosn_3</strain>
        <tissue evidence="1">Leaf</tissue>
    </source>
</reference>
<dbReference type="EMBL" id="JAUIZM010000005">
    <property type="protein sequence ID" value="KAK1382218.1"/>
    <property type="molecule type" value="Genomic_DNA"/>
</dbReference>
<protein>
    <submittedName>
        <fullName evidence="1">Uncharacterized protein</fullName>
    </submittedName>
</protein>
<keyword evidence="2" id="KW-1185">Reference proteome</keyword>
<evidence type="ECO:0000313" key="1">
    <source>
        <dbReference type="EMBL" id="KAK1382218.1"/>
    </source>
</evidence>
<proteinExistence type="predicted"/>
<dbReference type="Proteomes" id="UP001237642">
    <property type="component" value="Unassembled WGS sequence"/>
</dbReference>
<name>A0AAD8MSC4_9APIA</name>
<comment type="caution">
    <text evidence="1">The sequence shown here is derived from an EMBL/GenBank/DDBJ whole genome shotgun (WGS) entry which is preliminary data.</text>
</comment>
<reference evidence="1" key="2">
    <citation type="submission" date="2023-05" db="EMBL/GenBank/DDBJ databases">
        <authorList>
            <person name="Schelkunov M.I."/>
        </authorList>
    </citation>
    <scope>NUCLEOTIDE SEQUENCE</scope>
    <source>
        <strain evidence="1">Hsosn_3</strain>
        <tissue evidence="1">Leaf</tissue>
    </source>
</reference>
<dbReference type="AlphaFoldDB" id="A0AAD8MSC4"/>